<gene>
    <name evidence="1" type="ORF">CSUI_004610</name>
</gene>
<dbReference type="EMBL" id="MIGC01002166">
    <property type="protein sequence ID" value="PHJ21543.1"/>
    <property type="molecule type" value="Genomic_DNA"/>
</dbReference>
<accession>A0A2C6L0V8</accession>
<reference evidence="1 2" key="1">
    <citation type="journal article" date="2017" name="Int. J. Parasitol.">
        <title>The genome of the protozoan parasite Cystoisospora suis and a reverse vaccinology approach to identify vaccine candidates.</title>
        <authorList>
            <person name="Palmieri N."/>
            <person name="Shrestha A."/>
            <person name="Ruttkowski B."/>
            <person name="Beck T."/>
            <person name="Vogl C."/>
            <person name="Tomley F."/>
            <person name="Blake D.P."/>
            <person name="Joachim A."/>
        </authorList>
    </citation>
    <scope>NUCLEOTIDE SEQUENCE [LARGE SCALE GENOMIC DNA]</scope>
    <source>
        <strain evidence="1 2">Wien I</strain>
    </source>
</reference>
<organism evidence="1 2">
    <name type="scientific">Cystoisospora suis</name>
    <dbReference type="NCBI Taxonomy" id="483139"/>
    <lineage>
        <taxon>Eukaryota</taxon>
        <taxon>Sar</taxon>
        <taxon>Alveolata</taxon>
        <taxon>Apicomplexa</taxon>
        <taxon>Conoidasida</taxon>
        <taxon>Coccidia</taxon>
        <taxon>Eucoccidiorida</taxon>
        <taxon>Eimeriorina</taxon>
        <taxon>Sarcocystidae</taxon>
        <taxon>Cystoisospora</taxon>
    </lineage>
</organism>
<evidence type="ECO:0000313" key="1">
    <source>
        <dbReference type="EMBL" id="PHJ21543.1"/>
    </source>
</evidence>
<comment type="caution">
    <text evidence="1">The sequence shown here is derived from an EMBL/GenBank/DDBJ whole genome shotgun (WGS) entry which is preliminary data.</text>
</comment>
<name>A0A2C6L0V8_9APIC</name>
<protein>
    <submittedName>
        <fullName evidence="1">Uncharacterized protein</fullName>
    </submittedName>
</protein>
<dbReference type="RefSeq" id="XP_067923225.1">
    <property type="nucleotide sequence ID" value="XM_068064798.1"/>
</dbReference>
<sequence length="35" mass="4161">MKESTVYAFRRVGLVWMTELRRKRVAPYIPSGKSF</sequence>
<dbReference type="GeneID" id="94428009"/>
<dbReference type="Proteomes" id="UP000221165">
    <property type="component" value="Unassembled WGS sequence"/>
</dbReference>
<keyword evidence="2" id="KW-1185">Reference proteome</keyword>
<dbReference type="AlphaFoldDB" id="A0A2C6L0V8"/>
<proteinExistence type="predicted"/>
<evidence type="ECO:0000313" key="2">
    <source>
        <dbReference type="Proteomes" id="UP000221165"/>
    </source>
</evidence>
<dbReference type="VEuPathDB" id="ToxoDB:CSUI_004610"/>